<dbReference type="Proteomes" id="UP000770015">
    <property type="component" value="Unassembled WGS sequence"/>
</dbReference>
<comment type="catalytic activity">
    <reaction evidence="1 11">
        <text>Endohydrolysis of (1-&gt;4)-beta-D-xylosidic linkages in xylans.</text>
        <dbReference type="EC" id="3.2.1.8"/>
    </reaction>
</comment>
<dbReference type="GO" id="GO:0030248">
    <property type="term" value="F:cellulose binding"/>
    <property type="evidence" value="ECO:0007669"/>
    <property type="project" value="InterPro"/>
</dbReference>
<dbReference type="InterPro" id="IPR044846">
    <property type="entry name" value="GH10"/>
</dbReference>
<evidence type="ECO:0000256" key="11">
    <source>
        <dbReference type="RuleBase" id="RU361174"/>
    </source>
</evidence>
<dbReference type="Gene3D" id="3.20.20.80">
    <property type="entry name" value="Glycosidases"/>
    <property type="match status" value="1"/>
</dbReference>
<dbReference type="InterPro" id="IPR017853">
    <property type="entry name" value="GH"/>
</dbReference>
<dbReference type="SMART" id="SM00236">
    <property type="entry name" value="fCBD"/>
    <property type="match status" value="1"/>
</dbReference>
<evidence type="ECO:0000256" key="3">
    <source>
        <dbReference type="ARBA" id="ARBA00004851"/>
    </source>
</evidence>
<dbReference type="PANTHER" id="PTHR31490:SF35">
    <property type="entry name" value="ENDO-1,4-BETA-XYLANASE"/>
    <property type="match status" value="1"/>
</dbReference>
<keyword evidence="10 11" id="KW-0624">Polysaccharide degradation</keyword>
<dbReference type="InterPro" id="IPR000254">
    <property type="entry name" value="CBD"/>
</dbReference>
<keyword evidence="8 11" id="KW-0378">Hydrolase</keyword>
<dbReference type="EC" id="3.2.1.8" evidence="11"/>
<evidence type="ECO:0000256" key="5">
    <source>
        <dbReference type="ARBA" id="ARBA00022525"/>
    </source>
</evidence>
<evidence type="ECO:0000256" key="7">
    <source>
        <dbReference type="ARBA" id="ARBA00022729"/>
    </source>
</evidence>
<evidence type="ECO:0000256" key="10">
    <source>
        <dbReference type="ARBA" id="ARBA00023326"/>
    </source>
</evidence>
<evidence type="ECO:0000313" key="15">
    <source>
        <dbReference type="EMBL" id="KAH6676918.1"/>
    </source>
</evidence>
<evidence type="ECO:0000256" key="1">
    <source>
        <dbReference type="ARBA" id="ARBA00000681"/>
    </source>
</evidence>
<dbReference type="SMART" id="SM00633">
    <property type="entry name" value="Glyco_10"/>
    <property type="match status" value="1"/>
</dbReference>
<evidence type="ECO:0000256" key="6">
    <source>
        <dbReference type="ARBA" id="ARBA00022651"/>
    </source>
</evidence>
<keyword evidence="16" id="KW-1185">Reference proteome</keyword>
<feature type="domain" description="CBM1" evidence="13">
    <location>
        <begin position="383"/>
        <end position="419"/>
    </location>
</feature>
<reference evidence="15" key="1">
    <citation type="journal article" date="2021" name="Nat. Commun.">
        <title>Genetic determinants of endophytism in the Arabidopsis root mycobiome.</title>
        <authorList>
            <person name="Mesny F."/>
            <person name="Miyauchi S."/>
            <person name="Thiergart T."/>
            <person name="Pickel B."/>
            <person name="Atanasova L."/>
            <person name="Karlsson M."/>
            <person name="Huettel B."/>
            <person name="Barry K.W."/>
            <person name="Haridas S."/>
            <person name="Chen C."/>
            <person name="Bauer D."/>
            <person name="Andreopoulos W."/>
            <person name="Pangilinan J."/>
            <person name="LaButti K."/>
            <person name="Riley R."/>
            <person name="Lipzen A."/>
            <person name="Clum A."/>
            <person name="Drula E."/>
            <person name="Henrissat B."/>
            <person name="Kohler A."/>
            <person name="Grigoriev I.V."/>
            <person name="Martin F.M."/>
            <person name="Hacquard S."/>
        </authorList>
    </citation>
    <scope>NUCLEOTIDE SEQUENCE</scope>
    <source>
        <strain evidence="15">MPI-SDFR-AT-0117</strain>
    </source>
</reference>
<keyword evidence="11" id="KW-0326">Glycosidase</keyword>
<keyword evidence="9 11" id="KW-0119">Carbohydrate metabolism</keyword>
<dbReference type="GO" id="GO:0031176">
    <property type="term" value="F:endo-1,4-beta-xylanase activity"/>
    <property type="evidence" value="ECO:0007669"/>
    <property type="project" value="UniProtKB-EC"/>
</dbReference>
<dbReference type="SUPFAM" id="SSF57180">
    <property type="entry name" value="Cellulose-binding domain"/>
    <property type="match status" value="1"/>
</dbReference>
<evidence type="ECO:0000259" key="13">
    <source>
        <dbReference type="PROSITE" id="PS51164"/>
    </source>
</evidence>
<dbReference type="GO" id="GO:0045493">
    <property type="term" value="P:xylan catabolic process"/>
    <property type="evidence" value="ECO:0007669"/>
    <property type="project" value="UniProtKB-KW"/>
</dbReference>
<evidence type="ECO:0000256" key="4">
    <source>
        <dbReference type="ARBA" id="ARBA00007495"/>
    </source>
</evidence>
<evidence type="ECO:0000256" key="9">
    <source>
        <dbReference type="ARBA" id="ARBA00023277"/>
    </source>
</evidence>
<sequence>MFAKALIAVLLGSSVASAQLHSLALAAGLEYFGTTVDERYVNSDTQYRTILQNTAEFGQVVPENGQKWQSTGPSPGVFSYTQGDIVPNFAKLNGQILRCHTLTWHSQLPNWVSSGTWTPATLTDVIKTHIQNVVTHYKGQCAHWDVVNEAADDSGNWRNSVFYQVLGTDYLPISFTATRAADPAAKLYYNDYNLEYNGAKTTRTVEVVQIIQNAGAPIDGVGFQGHLIVGSTPTRSQLATALRRFTALGVEVAYTEVDIRHSSLPPTAAALATQGNNYAAVVGSCIDVDGCVGITVWGYTDKYSWVPQTFSGQGDALLYDVNYSKKPAWTSVSSVLAAAATGSVPTTTAPAPVTTTRATTTVAPTTLVTSSAASTTTSTPGGPTQTRWGQCGGLSWTGPTVCQSPYTCQKQNDWYSQCL</sequence>
<dbReference type="InterPro" id="IPR001000">
    <property type="entry name" value="GH10_dom"/>
</dbReference>
<keyword evidence="5" id="KW-0964">Secreted</keyword>
<keyword evidence="7 12" id="KW-0732">Signal</keyword>
<feature type="signal peptide" evidence="12">
    <location>
        <begin position="1"/>
        <end position="18"/>
    </location>
</feature>
<evidence type="ECO:0000313" key="16">
    <source>
        <dbReference type="Proteomes" id="UP000770015"/>
    </source>
</evidence>
<dbReference type="Pfam" id="PF00331">
    <property type="entry name" value="Glyco_hydro_10"/>
    <property type="match status" value="1"/>
</dbReference>
<comment type="caution">
    <text evidence="15">The sequence shown here is derived from an EMBL/GenBank/DDBJ whole genome shotgun (WGS) entry which is preliminary data.</text>
</comment>
<dbReference type="PROSITE" id="PS51760">
    <property type="entry name" value="GH10_2"/>
    <property type="match status" value="1"/>
</dbReference>
<dbReference type="PROSITE" id="PS00562">
    <property type="entry name" value="CBM1_1"/>
    <property type="match status" value="1"/>
</dbReference>
<dbReference type="PRINTS" id="PR00134">
    <property type="entry name" value="GLHYDRLASE10"/>
</dbReference>
<feature type="domain" description="GH10" evidence="14">
    <location>
        <begin position="17"/>
        <end position="335"/>
    </location>
</feature>
<dbReference type="GO" id="GO:0005576">
    <property type="term" value="C:extracellular region"/>
    <property type="evidence" value="ECO:0007669"/>
    <property type="project" value="UniProtKB-SubCell"/>
</dbReference>
<feature type="chain" id="PRO_5040411927" description="Beta-xylanase" evidence="12">
    <location>
        <begin position="19"/>
        <end position="419"/>
    </location>
</feature>
<gene>
    <name evidence="15" type="ORF">F5X68DRAFT_173857</name>
</gene>
<protein>
    <recommendedName>
        <fullName evidence="11">Beta-xylanase</fullName>
        <ecNumber evidence="11">3.2.1.8</ecNumber>
    </recommendedName>
</protein>
<dbReference type="PROSITE" id="PS51164">
    <property type="entry name" value="CBM1_2"/>
    <property type="match status" value="1"/>
</dbReference>
<dbReference type="InterPro" id="IPR035971">
    <property type="entry name" value="CBD_sf"/>
</dbReference>
<dbReference type="SUPFAM" id="SSF51445">
    <property type="entry name" value="(Trans)glycosidases"/>
    <property type="match status" value="1"/>
</dbReference>
<dbReference type="OrthoDB" id="3055998at2759"/>
<name>A0A9P8V633_9PEZI</name>
<dbReference type="AlphaFoldDB" id="A0A9P8V633"/>
<proteinExistence type="inferred from homology"/>
<organism evidence="15 16">
    <name type="scientific">Plectosphaerella plurivora</name>
    <dbReference type="NCBI Taxonomy" id="936078"/>
    <lineage>
        <taxon>Eukaryota</taxon>
        <taxon>Fungi</taxon>
        <taxon>Dikarya</taxon>
        <taxon>Ascomycota</taxon>
        <taxon>Pezizomycotina</taxon>
        <taxon>Sordariomycetes</taxon>
        <taxon>Hypocreomycetidae</taxon>
        <taxon>Glomerellales</taxon>
        <taxon>Plectosphaerellaceae</taxon>
        <taxon>Plectosphaerella</taxon>
    </lineage>
</organism>
<comment type="pathway">
    <text evidence="3">Glycan degradation; xylan degradation.</text>
</comment>
<dbReference type="EMBL" id="JAGSXJ010000023">
    <property type="protein sequence ID" value="KAH6676918.1"/>
    <property type="molecule type" value="Genomic_DNA"/>
</dbReference>
<evidence type="ECO:0000256" key="12">
    <source>
        <dbReference type="SAM" id="SignalP"/>
    </source>
</evidence>
<evidence type="ECO:0000256" key="8">
    <source>
        <dbReference type="ARBA" id="ARBA00022801"/>
    </source>
</evidence>
<dbReference type="PANTHER" id="PTHR31490">
    <property type="entry name" value="GLYCOSYL HYDROLASE"/>
    <property type="match status" value="1"/>
</dbReference>
<comment type="subcellular location">
    <subcellularLocation>
        <location evidence="2">Secreted</location>
    </subcellularLocation>
</comment>
<evidence type="ECO:0000256" key="2">
    <source>
        <dbReference type="ARBA" id="ARBA00004613"/>
    </source>
</evidence>
<comment type="similarity">
    <text evidence="4 11">Belongs to the glycosyl hydrolase 10 (cellulase F) family.</text>
</comment>
<evidence type="ECO:0000259" key="14">
    <source>
        <dbReference type="PROSITE" id="PS51760"/>
    </source>
</evidence>
<dbReference type="Pfam" id="PF00734">
    <property type="entry name" value="CBM_1"/>
    <property type="match status" value="1"/>
</dbReference>
<keyword evidence="6" id="KW-0858">Xylan degradation</keyword>
<accession>A0A9P8V633</accession>